<evidence type="ECO:0000313" key="1">
    <source>
        <dbReference type="EMBL" id="THH31258.1"/>
    </source>
</evidence>
<sequence length="608" mass="70062">MTKSKTRVALDRDLAQCRDKYDRLRLSNASAPVSQLPPEILTSILLLLMQDWMSTWMRSYPSLDNHQSSNNTHPSSWMTYTHVYHRWREAALHCKTLWSSFVIQNGSSELVDTMISRSGEMPLRVHIQFWDDNAPRNVLSVLKELHRVEELVFSSGFNVNIFPPLKTLDLGDAPILRHLRMVKSSIWYPNLQVTYPVLGCLEELVFWDVPHDEFASLLRPTLTHLTLEFTTGDGSALALLLALRKLENLQFLKIAQQMNNRWRFSKVAQPVSHHARLGPETKWVHITLPHLRRMELYTDNRTTPWNTFLHHLSVPASARFSVRFTRQNPVALDVLAFFRNRVETFDCTQSHPGVDWPFTSFAIEPYRFVLWSVDSDSDNTSSRARFTSHQDSEKSSWYSHIHLEFAHLRISNAMLSAFRLSLSDVRELYYEWDPSENMEVVRAALDNMRHVETLCVPPESYVPDDLSVHIGVASPSDDTNPQHPPPSVHPYALFPALKTLIIIGLHSAPWTLHEWKKWWSKLIAALASRRDSGVVPRVEKLFLFLPPADKRHRFEVLPIATDVQEALGVVTEFVEVRGDSRHQGQVLRRVSEENGCPRGFVEFVDSKC</sequence>
<gene>
    <name evidence="1" type="ORF">EUX98_g2904</name>
</gene>
<evidence type="ECO:0000313" key="2">
    <source>
        <dbReference type="Proteomes" id="UP000308730"/>
    </source>
</evidence>
<organism evidence="1 2">
    <name type="scientific">Antrodiella citrinella</name>
    <dbReference type="NCBI Taxonomy" id="2447956"/>
    <lineage>
        <taxon>Eukaryota</taxon>
        <taxon>Fungi</taxon>
        <taxon>Dikarya</taxon>
        <taxon>Basidiomycota</taxon>
        <taxon>Agaricomycotina</taxon>
        <taxon>Agaricomycetes</taxon>
        <taxon>Polyporales</taxon>
        <taxon>Steccherinaceae</taxon>
        <taxon>Antrodiella</taxon>
    </lineage>
</organism>
<dbReference type="OrthoDB" id="3264373at2759"/>
<dbReference type="AlphaFoldDB" id="A0A4S4N0J9"/>
<accession>A0A4S4N0J9</accession>
<reference evidence="1 2" key="1">
    <citation type="submission" date="2019-02" db="EMBL/GenBank/DDBJ databases">
        <title>Genome sequencing of the rare red list fungi Antrodiella citrinella (Flaviporus citrinellus).</title>
        <authorList>
            <person name="Buettner E."/>
            <person name="Kellner H."/>
        </authorList>
    </citation>
    <scope>NUCLEOTIDE SEQUENCE [LARGE SCALE GENOMIC DNA]</scope>
    <source>
        <strain evidence="1 2">DSM 108506</strain>
    </source>
</reference>
<name>A0A4S4N0J9_9APHY</name>
<keyword evidence="2" id="KW-1185">Reference proteome</keyword>
<dbReference type="EMBL" id="SGPM01000052">
    <property type="protein sequence ID" value="THH31258.1"/>
    <property type="molecule type" value="Genomic_DNA"/>
</dbReference>
<protein>
    <submittedName>
        <fullName evidence="1">Uncharacterized protein</fullName>
    </submittedName>
</protein>
<proteinExistence type="predicted"/>
<dbReference type="Proteomes" id="UP000308730">
    <property type="component" value="Unassembled WGS sequence"/>
</dbReference>
<comment type="caution">
    <text evidence="1">The sequence shown here is derived from an EMBL/GenBank/DDBJ whole genome shotgun (WGS) entry which is preliminary data.</text>
</comment>